<dbReference type="Proteomes" id="UP001153076">
    <property type="component" value="Unassembled WGS sequence"/>
</dbReference>
<organism evidence="2 3">
    <name type="scientific">Carnegiea gigantea</name>
    <dbReference type="NCBI Taxonomy" id="171969"/>
    <lineage>
        <taxon>Eukaryota</taxon>
        <taxon>Viridiplantae</taxon>
        <taxon>Streptophyta</taxon>
        <taxon>Embryophyta</taxon>
        <taxon>Tracheophyta</taxon>
        <taxon>Spermatophyta</taxon>
        <taxon>Magnoliopsida</taxon>
        <taxon>eudicotyledons</taxon>
        <taxon>Gunneridae</taxon>
        <taxon>Pentapetalae</taxon>
        <taxon>Caryophyllales</taxon>
        <taxon>Cactineae</taxon>
        <taxon>Cactaceae</taxon>
        <taxon>Cactoideae</taxon>
        <taxon>Echinocereeae</taxon>
        <taxon>Carnegiea</taxon>
    </lineage>
</organism>
<dbReference type="PANTHER" id="PTHR47186">
    <property type="entry name" value="LEUCINE-RICH REPEAT-CONTAINING PROTEIN 57"/>
    <property type="match status" value="1"/>
</dbReference>
<accession>A0A9Q1QD24</accession>
<dbReference type="AlphaFoldDB" id="A0A9Q1QD24"/>
<dbReference type="PANTHER" id="PTHR47186:SF3">
    <property type="entry name" value="OS09G0267800 PROTEIN"/>
    <property type="match status" value="1"/>
</dbReference>
<keyword evidence="3" id="KW-1185">Reference proteome</keyword>
<dbReference type="InterPro" id="IPR032675">
    <property type="entry name" value="LRR_dom_sf"/>
</dbReference>
<reference evidence="2" key="1">
    <citation type="submission" date="2022-04" db="EMBL/GenBank/DDBJ databases">
        <title>Carnegiea gigantea Genome sequencing and assembly v2.</title>
        <authorList>
            <person name="Copetti D."/>
            <person name="Sanderson M.J."/>
            <person name="Burquez A."/>
            <person name="Wojciechowski M.F."/>
        </authorList>
    </citation>
    <scope>NUCLEOTIDE SEQUENCE</scope>
    <source>
        <strain evidence="2">SGP5-SGP5p</strain>
        <tissue evidence="2">Aerial part</tissue>
    </source>
</reference>
<feature type="domain" description="R13L1/DRL21-like LRR repeat region" evidence="1">
    <location>
        <begin position="229"/>
        <end position="343"/>
    </location>
</feature>
<sequence>MYNLKRWWRDVEEVGGDDQIASPFAKAKLRHQLGESFPKLLKLEISYCPNLKFKPCCPKVGNLTLSYTRGTLQKFKFSSEFTIVSLSGGLEHLTALEKLVLWCCKELDLPPSQNVEDSMPWRPLDNLQNLEFLVLPKLVALPNGLQHLTNPRTLCIWADQSLEALPKWKVWNYRVVENRLLYPKVSKNAKCPNREKWRKIQHIRFIAVRDIRTPCMSWPHGLGRLPTDIKKLANLRRLDVSQSTEANLSSKYTLMKLHIVCDPTLKTQVSSEHEEALLEGLQPHCNLKKLEICWYNGKILPSWAIKNIFCNTLPNLVDTTAFRKIQELPLFSHLPFLIRLSLAALDSVEYMESNTQVFSSLLDQALFFPSLQELELVGMPKLKGWGRKAEEVVGNDQQGSQVRVVKLQHQSGKSFPNLSRFSIINCPNLKSMPCCTEVKDLKLQNANEALLVLKKLKTLRISDVEALVSFPKECLSHLTCPDAWDPKLVLWDCKGLDLSPSQYVKDSMPWIALNDLQYLKFALLPMLVGLPSGLQHLTNLRSPHLEVICNLEVLPGWISCFSCLLEMELDQCSRLTSLLEGFRDAEVRLVRIGPRSSTFYLYSLECRNKKTIICDQCLSHKAYAMNPEDFS</sequence>
<proteinExistence type="predicted"/>
<dbReference type="Gene3D" id="3.80.10.10">
    <property type="entry name" value="Ribonuclease Inhibitor"/>
    <property type="match status" value="2"/>
</dbReference>
<dbReference type="SUPFAM" id="SSF52047">
    <property type="entry name" value="RNI-like"/>
    <property type="match status" value="2"/>
</dbReference>
<comment type="caution">
    <text evidence="2">The sequence shown here is derived from an EMBL/GenBank/DDBJ whole genome shotgun (WGS) entry which is preliminary data.</text>
</comment>
<dbReference type="OrthoDB" id="2018467at2759"/>
<dbReference type="EMBL" id="JAKOGI010000350">
    <property type="protein sequence ID" value="KAJ8436305.1"/>
    <property type="molecule type" value="Genomic_DNA"/>
</dbReference>
<dbReference type="InterPro" id="IPR056789">
    <property type="entry name" value="LRR_R13L1-DRL21"/>
</dbReference>
<gene>
    <name evidence="2" type="ORF">Cgig2_005229</name>
</gene>
<protein>
    <recommendedName>
        <fullName evidence="1">R13L1/DRL21-like LRR repeat region domain-containing protein</fullName>
    </recommendedName>
</protein>
<evidence type="ECO:0000259" key="1">
    <source>
        <dbReference type="Pfam" id="PF25019"/>
    </source>
</evidence>
<dbReference type="Pfam" id="PF25019">
    <property type="entry name" value="LRR_R13L1-DRL21"/>
    <property type="match status" value="1"/>
</dbReference>
<name>A0A9Q1QD24_9CARY</name>
<evidence type="ECO:0000313" key="3">
    <source>
        <dbReference type="Proteomes" id="UP001153076"/>
    </source>
</evidence>
<evidence type="ECO:0000313" key="2">
    <source>
        <dbReference type="EMBL" id="KAJ8436305.1"/>
    </source>
</evidence>